<feature type="domain" description="HTH LytTR-type" evidence="2">
    <location>
        <begin position="198"/>
        <end position="287"/>
    </location>
</feature>
<dbReference type="GO" id="GO:0003677">
    <property type="term" value="F:DNA binding"/>
    <property type="evidence" value="ECO:0007669"/>
    <property type="project" value="InterPro"/>
</dbReference>
<dbReference type="KEGG" id="paqt:E8L99_20565"/>
<keyword evidence="1" id="KW-0812">Transmembrane</keyword>
<dbReference type="SMART" id="SM00850">
    <property type="entry name" value="LytTR"/>
    <property type="match status" value="1"/>
</dbReference>
<dbReference type="Gene3D" id="2.40.50.1020">
    <property type="entry name" value="LytTr DNA-binding domain"/>
    <property type="match status" value="1"/>
</dbReference>
<dbReference type="Pfam" id="PF04397">
    <property type="entry name" value="LytTR"/>
    <property type="match status" value="1"/>
</dbReference>
<keyword evidence="1" id="KW-0472">Membrane</keyword>
<dbReference type="AlphaFoldDB" id="A0A4D7QRU4"/>
<evidence type="ECO:0000256" key="1">
    <source>
        <dbReference type="SAM" id="Phobius"/>
    </source>
</evidence>
<feature type="transmembrane region" description="Helical" evidence="1">
    <location>
        <begin position="74"/>
        <end position="98"/>
    </location>
</feature>
<feature type="transmembrane region" description="Helical" evidence="1">
    <location>
        <begin position="139"/>
        <end position="163"/>
    </location>
</feature>
<dbReference type="OrthoDB" id="7028951at2"/>
<evidence type="ECO:0000313" key="3">
    <source>
        <dbReference type="EMBL" id="QCK87974.1"/>
    </source>
</evidence>
<gene>
    <name evidence="3" type="ORF">E8L99_20565</name>
</gene>
<feature type="transmembrane region" description="Helical" evidence="1">
    <location>
        <begin position="45"/>
        <end position="62"/>
    </location>
</feature>
<dbReference type="EMBL" id="CP039865">
    <property type="protein sequence ID" value="QCK87974.1"/>
    <property type="molecule type" value="Genomic_DNA"/>
</dbReference>
<feature type="transmembrane region" description="Helical" evidence="1">
    <location>
        <begin position="110"/>
        <end position="133"/>
    </location>
</feature>
<proteinExistence type="predicted"/>
<organism evidence="3 4">
    <name type="scientific">Phreatobacter aquaticus</name>
    <dbReference type="NCBI Taxonomy" id="2570229"/>
    <lineage>
        <taxon>Bacteria</taxon>
        <taxon>Pseudomonadati</taxon>
        <taxon>Pseudomonadota</taxon>
        <taxon>Alphaproteobacteria</taxon>
        <taxon>Hyphomicrobiales</taxon>
        <taxon>Phreatobacteraceae</taxon>
        <taxon>Phreatobacter</taxon>
    </lineage>
</organism>
<dbReference type="InterPro" id="IPR007492">
    <property type="entry name" value="LytTR_DNA-bd_dom"/>
</dbReference>
<protein>
    <submittedName>
        <fullName evidence="3">LytTR family transcriptional regulator</fullName>
    </submittedName>
</protein>
<evidence type="ECO:0000313" key="4">
    <source>
        <dbReference type="Proteomes" id="UP000298588"/>
    </source>
</evidence>
<keyword evidence="1" id="KW-1133">Transmembrane helix</keyword>
<dbReference type="PROSITE" id="PS50930">
    <property type="entry name" value="HTH_LYTTR"/>
    <property type="match status" value="1"/>
</dbReference>
<evidence type="ECO:0000259" key="2">
    <source>
        <dbReference type="PROSITE" id="PS50930"/>
    </source>
</evidence>
<accession>A0A4D7QRU4</accession>
<keyword evidence="4" id="KW-1185">Reference proteome</keyword>
<dbReference type="Proteomes" id="UP000298588">
    <property type="component" value="Chromosome"/>
</dbReference>
<sequence>MDRQMAWSLPPENSLFANRHGSFVNDSTMTFALRRWRAIVLSRRSLAFAAILAVTVTVVAPFGTGERMGPALRLLYWCAIVASHAAIAIFIVVAVSYALRPRVDLRWARLLAAGCAAALPLALVQTALARLLGGMPLTVSTIAATSFSTLVITLAVTTIVGLLQDDSSSAGTPATDMPARPAMRAVAFLERLPPSIGRDLVSLSMQDHYIDVRTARGSTLVLLRFSDAVRELDGADGLQIHRSHWVARSAVARLHRDEGRLLVELLDGRRLPVSRSFAAAVRGAGFPEAP</sequence>
<name>A0A4D7QRU4_9HYPH</name>
<reference evidence="3 4" key="1">
    <citation type="submission" date="2019-04" db="EMBL/GenBank/DDBJ databases">
        <title>Phreatobacter aquaticus sp. nov.</title>
        <authorList>
            <person name="Choi A."/>
            <person name="Baek K."/>
        </authorList>
    </citation>
    <scope>NUCLEOTIDE SEQUENCE [LARGE SCALE GENOMIC DNA]</scope>
    <source>
        <strain evidence="3 4">NMCR1094</strain>
    </source>
</reference>